<protein>
    <submittedName>
        <fullName evidence="9">ABC transporter permease</fullName>
    </submittedName>
</protein>
<dbReference type="PANTHER" id="PTHR43386:SF23">
    <property type="entry name" value="ABC TRANSPORTER"/>
    <property type="match status" value="1"/>
</dbReference>
<evidence type="ECO:0000256" key="4">
    <source>
        <dbReference type="ARBA" id="ARBA00022692"/>
    </source>
</evidence>
<dbReference type="CDD" id="cd06261">
    <property type="entry name" value="TM_PBP2"/>
    <property type="match status" value="1"/>
</dbReference>
<evidence type="ECO:0000256" key="3">
    <source>
        <dbReference type="ARBA" id="ARBA00022475"/>
    </source>
</evidence>
<name>A0A9D9DX87_9FIRM</name>
<accession>A0A9D9DX87</accession>
<keyword evidence="5 7" id="KW-1133">Transmembrane helix</keyword>
<dbReference type="InterPro" id="IPR035906">
    <property type="entry name" value="MetI-like_sf"/>
</dbReference>
<sequence>MSKRRTFFGILAFLFIISALLVGILIPDELINADFTVKNMPPSLDHIFGTDWLGRDMFLRTIKGLSLSIVIGMASSLISVLIAVILGMIAGSFPKYFDSLISLVIDLLMGIPHIVLLILISFAVSRGFKGVFIGIALTHWTSLARVVRGEVLQIRNEHYIKVSRKMGKSSFWIMKNHILPFVVPQAIVGGILLFPHAILHESSVTFLGFGLSPETPAIGIILSESMRYIATGYWWLAFFPGAMLVVTVILFDILGDFVKSLIVRE</sequence>
<feature type="domain" description="ABC transmembrane type-1" evidence="8">
    <location>
        <begin position="65"/>
        <end position="255"/>
    </location>
</feature>
<evidence type="ECO:0000256" key="6">
    <source>
        <dbReference type="ARBA" id="ARBA00023136"/>
    </source>
</evidence>
<evidence type="ECO:0000256" key="2">
    <source>
        <dbReference type="ARBA" id="ARBA00022448"/>
    </source>
</evidence>
<dbReference type="InterPro" id="IPR050366">
    <property type="entry name" value="BP-dependent_transpt_permease"/>
</dbReference>
<dbReference type="InterPro" id="IPR000515">
    <property type="entry name" value="MetI-like"/>
</dbReference>
<comment type="subcellular location">
    <subcellularLocation>
        <location evidence="1 7">Cell membrane</location>
        <topology evidence="1 7">Multi-pass membrane protein</topology>
    </subcellularLocation>
</comment>
<evidence type="ECO:0000313" key="10">
    <source>
        <dbReference type="Proteomes" id="UP000823611"/>
    </source>
</evidence>
<feature type="transmembrane region" description="Helical" evidence="7">
    <location>
        <begin position="233"/>
        <end position="254"/>
    </location>
</feature>
<evidence type="ECO:0000256" key="1">
    <source>
        <dbReference type="ARBA" id="ARBA00004651"/>
    </source>
</evidence>
<evidence type="ECO:0000256" key="7">
    <source>
        <dbReference type="RuleBase" id="RU363032"/>
    </source>
</evidence>
<comment type="similarity">
    <text evidence="7">Belongs to the binding-protein-dependent transport system permease family.</text>
</comment>
<evidence type="ECO:0000313" key="9">
    <source>
        <dbReference type="EMBL" id="MBO8434161.1"/>
    </source>
</evidence>
<keyword evidence="2 7" id="KW-0813">Transport</keyword>
<feature type="transmembrane region" description="Helical" evidence="7">
    <location>
        <begin position="7"/>
        <end position="26"/>
    </location>
</feature>
<feature type="transmembrane region" description="Helical" evidence="7">
    <location>
        <begin position="178"/>
        <end position="199"/>
    </location>
</feature>
<reference evidence="9" key="2">
    <citation type="journal article" date="2021" name="PeerJ">
        <title>Extensive microbial diversity within the chicken gut microbiome revealed by metagenomics and culture.</title>
        <authorList>
            <person name="Gilroy R."/>
            <person name="Ravi A."/>
            <person name="Getino M."/>
            <person name="Pursley I."/>
            <person name="Horton D.L."/>
            <person name="Alikhan N.F."/>
            <person name="Baker D."/>
            <person name="Gharbi K."/>
            <person name="Hall N."/>
            <person name="Watson M."/>
            <person name="Adriaenssens E.M."/>
            <person name="Foster-Nyarko E."/>
            <person name="Jarju S."/>
            <person name="Secka A."/>
            <person name="Antonio M."/>
            <person name="Oren A."/>
            <person name="Chaudhuri R.R."/>
            <person name="La Ragione R."/>
            <person name="Hildebrand F."/>
            <person name="Pallen M.J."/>
        </authorList>
    </citation>
    <scope>NUCLEOTIDE SEQUENCE</scope>
    <source>
        <strain evidence="9">F6-4510</strain>
    </source>
</reference>
<dbReference type="Gene3D" id="1.10.3720.10">
    <property type="entry name" value="MetI-like"/>
    <property type="match status" value="1"/>
</dbReference>
<dbReference type="PROSITE" id="PS50928">
    <property type="entry name" value="ABC_TM1"/>
    <property type="match status" value="1"/>
</dbReference>
<dbReference type="SUPFAM" id="SSF161098">
    <property type="entry name" value="MetI-like"/>
    <property type="match status" value="1"/>
</dbReference>
<feature type="transmembrane region" description="Helical" evidence="7">
    <location>
        <begin position="65"/>
        <end position="88"/>
    </location>
</feature>
<gene>
    <name evidence="9" type="ORF">IAC55_02400</name>
</gene>
<dbReference type="Pfam" id="PF00528">
    <property type="entry name" value="BPD_transp_1"/>
    <property type="match status" value="1"/>
</dbReference>
<dbReference type="EMBL" id="JADIMX010000046">
    <property type="protein sequence ID" value="MBO8434161.1"/>
    <property type="molecule type" value="Genomic_DNA"/>
</dbReference>
<comment type="caution">
    <text evidence="9">The sequence shown here is derived from an EMBL/GenBank/DDBJ whole genome shotgun (WGS) entry which is preliminary data.</text>
</comment>
<reference evidence="9" key="1">
    <citation type="submission" date="2020-10" db="EMBL/GenBank/DDBJ databases">
        <authorList>
            <person name="Gilroy R."/>
        </authorList>
    </citation>
    <scope>NUCLEOTIDE SEQUENCE</scope>
    <source>
        <strain evidence="9">F6-4510</strain>
    </source>
</reference>
<feature type="transmembrane region" description="Helical" evidence="7">
    <location>
        <begin position="100"/>
        <end position="124"/>
    </location>
</feature>
<keyword evidence="6 7" id="KW-0472">Membrane</keyword>
<dbReference type="AlphaFoldDB" id="A0A9D9DX87"/>
<dbReference type="Proteomes" id="UP000823611">
    <property type="component" value="Unassembled WGS sequence"/>
</dbReference>
<evidence type="ECO:0000259" key="8">
    <source>
        <dbReference type="PROSITE" id="PS50928"/>
    </source>
</evidence>
<dbReference type="PANTHER" id="PTHR43386">
    <property type="entry name" value="OLIGOPEPTIDE TRANSPORT SYSTEM PERMEASE PROTEIN APPC"/>
    <property type="match status" value="1"/>
</dbReference>
<dbReference type="GO" id="GO:0005886">
    <property type="term" value="C:plasma membrane"/>
    <property type="evidence" value="ECO:0007669"/>
    <property type="project" value="UniProtKB-SubCell"/>
</dbReference>
<keyword evidence="4 7" id="KW-0812">Transmembrane</keyword>
<dbReference type="GO" id="GO:0055085">
    <property type="term" value="P:transmembrane transport"/>
    <property type="evidence" value="ECO:0007669"/>
    <property type="project" value="InterPro"/>
</dbReference>
<keyword evidence="3" id="KW-1003">Cell membrane</keyword>
<proteinExistence type="inferred from homology"/>
<organism evidence="9 10">
    <name type="scientific">Candidatus Fimicola merdigallinarum</name>
    <dbReference type="NCBI Taxonomy" id="2840819"/>
    <lineage>
        <taxon>Bacteria</taxon>
        <taxon>Bacillati</taxon>
        <taxon>Bacillota</taxon>
        <taxon>Clostridia</taxon>
        <taxon>Lachnospirales</taxon>
        <taxon>Lachnospiraceae</taxon>
        <taxon>Lachnospiraceae incertae sedis</taxon>
        <taxon>Candidatus Fimicola</taxon>
    </lineage>
</organism>
<evidence type="ECO:0000256" key="5">
    <source>
        <dbReference type="ARBA" id="ARBA00022989"/>
    </source>
</evidence>